<keyword evidence="1" id="KW-1133">Transmembrane helix</keyword>
<reference evidence="3" key="1">
    <citation type="submission" date="2023-06" db="EMBL/GenBank/DDBJ databases">
        <authorList>
            <consortium name="Lawrence Berkeley National Laboratory"/>
            <person name="Ahrendt S."/>
            <person name="Sahu N."/>
            <person name="Indic B."/>
            <person name="Wong-Bajracharya J."/>
            <person name="Merenyi Z."/>
            <person name="Ke H.-M."/>
            <person name="Monk M."/>
            <person name="Kocsube S."/>
            <person name="Drula E."/>
            <person name="Lipzen A."/>
            <person name="Balint B."/>
            <person name="Henrissat B."/>
            <person name="Andreopoulos B."/>
            <person name="Martin F.M."/>
            <person name="Harder C.B."/>
            <person name="Rigling D."/>
            <person name="Ford K.L."/>
            <person name="Foster G.D."/>
            <person name="Pangilinan J."/>
            <person name="Papanicolaou A."/>
            <person name="Barry K."/>
            <person name="LaButti K."/>
            <person name="Viragh M."/>
            <person name="Koriabine M."/>
            <person name="Yan M."/>
            <person name="Riley R."/>
            <person name="Champramary S."/>
            <person name="Plett K.L."/>
            <person name="Tsai I.J."/>
            <person name="Slot J."/>
            <person name="Sipos G."/>
            <person name="Plett J."/>
            <person name="Nagy L.G."/>
            <person name="Grigoriev I.V."/>
        </authorList>
    </citation>
    <scope>NUCLEOTIDE SEQUENCE</scope>
    <source>
        <strain evidence="3">HWK02</strain>
    </source>
</reference>
<evidence type="ECO:0000313" key="4">
    <source>
        <dbReference type="Proteomes" id="UP001175228"/>
    </source>
</evidence>
<feature type="transmembrane region" description="Helical" evidence="1">
    <location>
        <begin position="15"/>
        <end position="38"/>
    </location>
</feature>
<dbReference type="EMBL" id="JAUEPU010000020">
    <property type="protein sequence ID" value="KAK0494429.1"/>
    <property type="molecule type" value="Genomic_DNA"/>
</dbReference>
<keyword evidence="1" id="KW-0812">Transmembrane</keyword>
<dbReference type="AlphaFoldDB" id="A0AA39URN8"/>
<accession>A0AA39URN8</accession>
<keyword evidence="1" id="KW-0472">Membrane</keyword>
<evidence type="ECO:0000256" key="1">
    <source>
        <dbReference type="SAM" id="Phobius"/>
    </source>
</evidence>
<name>A0AA39URN8_9AGAR</name>
<evidence type="ECO:0000259" key="2">
    <source>
        <dbReference type="Pfam" id="PF20152"/>
    </source>
</evidence>
<feature type="transmembrane region" description="Helical" evidence="1">
    <location>
        <begin position="93"/>
        <end position="111"/>
    </location>
</feature>
<dbReference type="PANTHER" id="PTHR40465:SF1">
    <property type="entry name" value="DUF6534 DOMAIN-CONTAINING PROTEIN"/>
    <property type="match status" value="1"/>
</dbReference>
<feature type="transmembrane region" description="Helical" evidence="1">
    <location>
        <begin position="162"/>
        <end position="185"/>
    </location>
</feature>
<feature type="transmembrane region" description="Helical" evidence="1">
    <location>
        <begin position="123"/>
        <end position="142"/>
    </location>
</feature>
<feature type="transmembrane region" description="Helical" evidence="1">
    <location>
        <begin position="206"/>
        <end position="227"/>
    </location>
</feature>
<dbReference type="PANTHER" id="PTHR40465">
    <property type="entry name" value="CHROMOSOME 1, WHOLE GENOME SHOTGUN SEQUENCE"/>
    <property type="match status" value="1"/>
</dbReference>
<keyword evidence="4" id="KW-1185">Reference proteome</keyword>
<organism evidence="3 4">
    <name type="scientific">Armillaria luteobubalina</name>
    <dbReference type="NCBI Taxonomy" id="153913"/>
    <lineage>
        <taxon>Eukaryota</taxon>
        <taxon>Fungi</taxon>
        <taxon>Dikarya</taxon>
        <taxon>Basidiomycota</taxon>
        <taxon>Agaricomycotina</taxon>
        <taxon>Agaricomycetes</taxon>
        <taxon>Agaricomycetidae</taxon>
        <taxon>Agaricales</taxon>
        <taxon>Marasmiineae</taxon>
        <taxon>Physalacriaceae</taxon>
        <taxon>Armillaria</taxon>
    </lineage>
</organism>
<dbReference type="Pfam" id="PF20152">
    <property type="entry name" value="DUF6534"/>
    <property type="match status" value="1"/>
</dbReference>
<gene>
    <name evidence="3" type="ORF">EDD18DRAFT_1400277</name>
</gene>
<evidence type="ECO:0000313" key="3">
    <source>
        <dbReference type="EMBL" id="KAK0494429.1"/>
    </source>
</evidence>
<feature type="transmembrane region" description="Helical" evidence="1">
    <location>
        <begin position="247"/>
        <end position="269"/>
    </location>
</feature>
<proteinExistence type="predicted"/>
<dbReference type="InterPro" id="IPR045339">
    <property type="entry name" value="DUF6534"/>
</dbReference>
<feature type="transmembrane region" description="Helical" evidence="1">
    <location>
        <begin position="50"/>
        <end position="73"/>
    </location>
</feature>
<sequence>MDSPDTASLGMTLGALYIGAMVAAILFGITNLQAFIYYKNHPDDWWVYKYAVASLWILDVLHVALSMHALYYYLITLFGNFTAIYNIVWSFKLQVLFNVVLILEVQAVYTIRLWKLSQNSYKAVLSFVILAVTADFSCGIYIVVDIYSISNFLLIERIKTSIWTVFTAAVVSDFAIAVSMCYYLHKSRSVTTFCGTSKKLLNLMRLVVISGLATSICSLLCLITVWHPFSIVPGTNILPQFFIWPNSFIFMGIDFILPKLYVNSLLALLNSREGRKFNHGESHLMRIAPKICSGDTGEQGVNILLTETQTSDQVKDNHSCQA</sequence>
<dbReference type="Proteomes" id="UP001175228">
    <property type="component" value="Unassembled WGS sequence"/>
</dbReference>
<feature type="domain" description="DUF6534" evidence="2">
    <location>
        <begin position="169"/>
        <end position="273"/>
    </location>
</feature>
<protein>
    <recommendedName>
        <fullName evidence="2">DUF6534 domain-containing protein</fullName>
    </recommendedName>
</protein>
<comment type="caution">
    <text evidence="3">The sequence shown here is derived from an EMBL/GenBank/DDBJ whole genome shotgun (WGS) entry which is preliminary data.</text>
</comment>